<comment type="subunit">
    <text evidence="2">Interacts with coenzyme Q.</text>
</comment>
<dbReference type="InterPro" id="IPR005031">
    <property type="entry name" value="COQ10_START"/>
</dbReference>
<sequence>MQVEKPSSIIMAAPHMACPACHRALLSQPSSSEWLKNQPTCSTTRGSSSFIKLFRRGLVNDAGFGGGDWLPKPKLRRTLRKSCVLEVPTVGVYEVVSDVQSYQEFVPYCVKSRVLHEGRRPSLRVQPGGEQLGGKEEDQDQDQGHALTEFDAELQIGFRLFHESHVSRVTCVRPRGDDGSGGYVRAEALPGGLCDSLVSLWSFEPTKSGGCKLSFHVDFEISNPLHAAAIAGFFEQVTLQQMDAFISRSRRLHHEAAARPVLGPRAGSGGAGAGAEADDDGEGSTLEARLSRCFDRHKGTVERRGRERNGGGGTAVGLGLAEFSSCCRSLAREGLGPFERISSTPVLLASCFASFDRSGDGVVGRGGFVRGCSLLCEEDRERKARLLHELFRESSGGNATTVSKQDVKRAFSCHLRAMREMMPEVLRLEHDASGEVVMCAAIDLLLQEAEGEVEGFVDAIFGRLGGDFGSGEGLGVEEWTRALVGADPEVADVLVHWKLTMLEHILEMTREGEEGE</sequence>
<evidence type="ECO:0000256" key="3">
    <source>
        <dbReference type="ARBA" id="ARBA00024947"/>
    </source>
</evidence>
<comment type="function">
    <text evidence="3">Required for the function of coenzyme Q in the respiratory chain. May serve as a chaperone or may be involved in the transport of Q6 from its site of synthesis to the catalytic sites of the respiratory complexes.</text>
</comment>
<comment type="similarity">
    <text evidence="1">Belongs to the COQ10 family.</text>
</comment>
<dbReference type="SUPFAM" id="SSF55961">
    <property type="entry name" value="Bet v1-like"/>
    <property type="match status" value="1"/>
</dbReference>
<gene>
    <name evidence="6" type="ORF">HKI87_10g60940</name>
</gene>
<dbReference type="InterPro" id="IPR023393">
    <property type="entry name" value="START-like_dom_sf"/>
</dbReference>
<dbReference type="PANTHER" id="PTHR12901">
    <property type="entry name" value="SPERM PROTEIN HOMOLOG"/>
    <property type="match status" value="1"/>
</dbReference>
<dbReference type="SUPFAM" id="SSF47473">
    <property type="entry name" value="EF-hand"/>
    <property type="match status" value="1"/>
</dbReference>
<evidence type="ECO:0000259" key="5">
    <source>
        <dbReference type="Pfam" id="PF03364"/>
    </source>
</evidence>
<dbReference type="Gene3D" id="1.10.238.10">
    <property type="entry name" value="EF-hand"/>
    <property type="match status" value="1"/>
</dbReference>
<dbReference type="GO" id="GO:0005739">
    <property type="term" value="C:mitochondrion"/>
    <property type="evidence" value="ECO:0007669"/>
    <property type="project" value="TreeGrafter"/>
</dbReference>
<dbReference type="GO" id="GO:0048039">
    <property type="term" value="F:ubiquinone binding"/>
    <property type="evidence" value="ECO:0007669"/>
    <property type="project" value="InterPro"/>
</dbReference>
<dbReference type="Proteomes" id="UP001472866">
    <property type="component" value="Chromosome 10"/>
</dbReference>
<dbReference type="Pfam" id="PF03364">
    <property type="entry name" value="Polyketide_cyc"/>
    <property type="match status" value="1"/>
</dbReference>
<name>A0AAX4PDV3_9CHLO</name>
<protein>
    <submittedName>
        <fullName evidence="6">Coenzyme Q-binding protein COQ10</fullName>
    </submittedName>
</protein>
<organism evidence="6 7">
    <name type="scientific">Chloropicon roscoffensis</name>
    <dbReference type="NCBI Taxonomy" id="1461544"/>
    <lineage>
        <taxon>Eukaryota</taxon>
        <taxon>Viridiplantae</taxon>
        <taxon>Chlorophyta</taxon>
        <taxon>Chloropicophyceae</taxon>
        <taxon>Chloropicales</taxon>
        <taxon>Chloropicaceae</taxon>
        <taxon>Chloropicon</taxon>
    </lineage>
</organism>
<evidence type="ECO:0000256" key="1">
    <source>
        <dbReference type="ARBA" id="ARBA00006885"/>
    </source>
</evidence>
<dbReference type="InterPro" id="IPR011992">
    <property type="entry name" value="EF-hand-dom_pair"/>
</dbReference>
<dbReference type="AlphaFoldDB" id="A0AAX4PDV3"/>
<evidence type="ECO:0000256" key="2">
    <source>
        <dbReference type="ARBA" id="ARBA00011814"/>
    </source>
</evidence>
<evidence type="ECO:0000256" key="4">
    <source>
        <dbReference type="SAM" id="MobiDB-lite"/>
    </source>
</evidence>
<feature type="region of interest" description="Disordered" evidence="4">
    <location>
        <begin position="120"/>
        <end position="143"/>
    </location>
</feature>
<feature type="domain" description="Coenzyme Q-binding protein COQ10 START" evidence="5">
    <location>
        <begin position="91"/>
        <end position="245"/>
    </location>
</feature>
<dbReference type="EMBL" id="CP151510">
    <property type="protein sequence ID" value="WZN64537.1"/>
    <property type="molecule type" value="Genomic_DNA"/>
</dbReference>
<feature type="region of interest" description="Disordered" evidence="4">
    <location>
        <begin position="260"/>
        <end position="283"/>
    </location>
</feature>
<evidence type="ECO:0000313" key="7">
    <source>
        <dbReference type="Proteomes" id="UP001472866"/>
    </source>
</evidence>
<proteinExistence type="inferred from homology"/>
<dbReference type="PANTHER" id="PTHR12901:SF10">
    <property type="entry name" value="COENZYME Q-BINDING PROTEIN COQ10, MITOCHONDRIAL"/>
    <property type="match status" value="1"/>
</dbReference>
<reference evidence="6 7" key="1">
    <citation type="submission" date="2024-03" db="EMBL/GenBank/DDBJ databases">
        <title>Complete genome sequence of the green alga Chloropicon roscoffensis RCC1871.</title>
        <authorList>
            <person name="Lemieux C."/>
            <person name="Pombert J.-F."/>
            <person name="Otis C."/>
            <person name="Turmel M."/>
        </authorList>
    </citation>
    <scope>NUCLEOTIDE SEQUENCE [LARGE SCALE GENOMIC DNA]</scope>
    <source>
        <strain evidence="6 7">RCC1871</strain>
    </source>
</reference>
<dbReference type="GO" id="GO:0045333">
    <property type="term" value="P:cellular respiration"/>
    <property type="evidence" value="ECO:0007669"/>
    <property type="project" value="InterPro"/>
</dbReference>
<dbReference type="InterPro" id="IPR044996">
    <property type="entry name" value="COQ10-like"/>
</dbReference>
<dbReference type="CDD" id="cd07813">
    <property type="entry name" value="COQ10p_like"/>
    <property type="match status" value="1"/>
</dbReference>
<accession>A0AAX4PDV3</accession>
<evidence type="ECO:0000313" key="6">
    <source>
        <dbReference type="EMBL" id="WZN64537.1"/>
    </source>
</evidence>
<dbReference type="Gene3D" id="3.30.530.20">
    <property type="match status" value="1"/>
</dbReference>
<keyword evidence="7" id="KW-1185">Reference proteome</keyword>